<keyword evidence="3" id="KW-1185">Reference proteome</keyword>
<proteinExistence type="predicted"/>
<evidence type="ECO:0000313" key="2">
    <source>
        <dbReference type="EMBL" id="KAF8450553.1"/>
    </source>
</evidence>
<dbReference type="Proteomes" id="UP001194468">
    <property type="component" value="Unassembled WGS sequence"/>
</dbReference>
<sequence length="196" mass="21397">MSSTLPLETALVLQHTARIIRAAPNSGLGDGSDGGFNRSDSSSKPDMDDVSRDGRREGGWIQLAIYYLAHVADVDHVRKNVELVDGLTPTLYAVLSSLPRGARIEKQVFVHSGRFVTWDREEEDESVVDKSPEFTQGDITVQHSECPGAEIQVHYEISGFPPSSEACAVVFVRDSGLPGLRDMLVAQDSRSNESDP</sequence>
<organism evidence="2 3">
    <name type="scientific">Boletus edulis BED1</name>
    <dbReference type="NCBI Taxonomy" id="1328754"/>
    <lineage>
        <taxon>Eukaryota</taxon>
        <taxon>Fungi</taxon>
        <taxon>Dikarya</taxon>
        <taxon>Basidiomycota</taxon>
        <taxon>Agaricomycotina</taxon>
        <taxon>Agaricomycetes</taxon>
        <taxon>Agaricomycetidae</taxon>
        <taxon>Boletales</taxon>
        <taxon>Boletineae</taxon>
        <taxon>Boletaceae</taxon>
        <taxon>Boletoideae</taxon>
        <taxon>Boletus</taxon>
    </lineage>
</organism>
<reference evidence="2" key="1">
    <citation type="submission" date="2019-10" db="EMBL/GenBank/DDBJ databases">
        <authorList>
            <consortium name="DOE Joint Genome Institute"/>
            <person name="Kuo A."/>
            <person name="Miyauchi S."/>
            <person name="Kiss E."/>
            <person name="Drula E."/>
            <person name="Kohler A."/>
            <person name="Sanchez-Garcia M."/>
            <person name="Andreopoulos B."/>
            <person name="Barry K.W."/>
            <person name="Bonito G."/>
            <person name="Buee M."/>
            <person name="Carver A."/>
            <person name="Chen C."/>
            <person name="Cichocki N."/>
            <person name="Clum A."/>
            <person name="Culley D."/>
            <person name="Crous P.W."/>
            <person name="Fauchery L."/>
            <person name="Girlanda M."/>
            <person name="Hayes R."/>
            <person name="Keri Z."/>
            <person name="LaButti K."/>
            <person name="Lipzen A."/>
            <person name="Lombard V."/>
            <person name="Magnuson J."/>
            <person name="Maillard F."/>
            <person name="Morin E."/>
            <person name="Murat C."/>
            <person name="Nolan M."/>
            <person name="Ohm R."/>
            <person name="Pangilinan J."/>
            <person name="Pereira M."/>
            <person name="Perotto S."/>
            <person name="Peter M."/>
            <person name="Riley R."/>
            <person name="Sitrit Y."/>
            <person name="Stielow B."/>
            <person name="Szollosi G."/>
            <person name="Zifcakova L."/>
            <person name="Stursova M."/>
            <person name="Spatafora J.W."/>
            <person name="Tedersoo L."/>
            <person name="Vaario L.-M."/>
            <person name="Yamada A."/>
            <person name="Yan M."/>
            <person name="Wang P."/>
            <person name="Xu J."/>
            <person name="Bruns T."/>
            <person name="Baldrian P."/>
            <person name="Vilgalys R."/>
            <person name="Henrissat B."/>
            <person name="Grigoriev I.V."/>
            <person name="Hibbett D."/>
            <person name="Nagy L.G."/>
            <person name="Martin F.M."/>
        </authorList>
    </citation>
    <scope>NUCLEOTIDE SEQUENCE</scope>
    <source>
        <strain evidence="2">BED1</strain>
    </source>
</reference>
<feature type="region of interest" description="Disordered" evidence="1">
    <location>
        <begin position="24"/>
        <end position="53"/>
    </location>
</feature>
<protein>
    <submittedName>
        <fullName evidence="2">Uncharacterized protein</fullName>
    </submittedName>
</protein>
<accession>A0AAD4C7W5</accession>
<evidence type="ECO:0000313" key="3">
    <source>
        <dbReference type="Proteomes" id="UP001194468"/>
    </source>
</evidence>
<gene>
    <name evidence="2" type="ORF">L210DRAFT_2396719</name>
</gene>
<name>A0AAD4C7W5_BOLED</name>
<comment type="caution">
    <text evidence="2">The sequence shown here is derived from an EMBL/GenBank/DDBJ whole genome shotgun (WGS) entry which is preliminary data.</text>
</comment>
<dbReference type="EMBL" id="WHUW01000002">
    <property type="protein sequence ID" value="KAF8450553.1"/>
    <property type="molecule type" value="Genomic_DNA"/>
</dbReference>
<evidence type="ECO:0000256" key="1">
    <source>
        <dbReference type="SAM" id="MobiDB-lite"/>
    </source>
</evidence>
<reference evidence="2" key="2">
    <citation type="journal article" date="2020" name="Nat. Commun.">
        <title>Large-scale genome sequencing of mycorrhizal fungi provides insights into the early evolution of symbiotic traits.</title>
        <authorList>
            <person name="Miyauchi S."/>
            <person name="Kiss E."/>
            <person name="Kuo A."/>
            <person name="Drula E."/>
            <person name="Kohler A."/>
            <person name="Sanchez-Garcia M."/>
            <person name="Morin E."/>
            <person name="Andreopoulos B."/>
            <person name="Barry K.W."/>
            <person name="Bonito G."/>
            <person name="Buee M."/>
            <person name="Carver A."/>
            <person name="Chen C."/>
            <person name="Cichocki N."/>
            <person name="Clum A."/>
            <person name="Culley D."/>
            <person name="Crous P.W."/>
            <person name="Fauchery L."/>
            <person name="Girlanda M."/>
            <person name="Hayes R.D."/>
            <person name="Keri Z."/>
            <person name="LaButti K."/>
            <person name="Lipzen A."/>
            <person name="Lombard V."/>
            <person name="Magnuson J."/>
            <person name="Maillard F."/>
            <person name="Murat C."/>
            <person name="Nolan M."/>
            <person name="Ohm R.A."/>
            <person name="Pangilinan J."/>
            <person name="Pereira M.F."/>
            <person name="Perotto S."/>
            <person name="Peter M."/>
            <person name="Pfister S."/>
            <person name="Riley R."/>
            <person name="Sitrit Y."/>
            <person name="Stielow J.B."/>
            <person name="Szollosi G."/>
            <person name="Zifcakova L."/>
            <person name="Stursova M."/>
            <person name="Spatafora J.W."/>
            <person name="Tedersoo L."/>
            <person name="Vaario L.M."/>
            <person name="Yamada A."/>
            <person name="Yan M."/>
            <person name="Wang P."/>
            <person name="Xu J."/>
            <person name="Bruns T."/>
            <person name="Baldrian P."/>
            <person name="Vilgalys R."/>
            <person name="Dunand C."/>
            <person name="Henrissat B."/>
            <person name="Grigoriev I.V."/>
            <person name="Hibbett D."/>
            <person name="Nagy L.G."/>
            <person name="Martin F.M."/>
        </authorList>
    </citation>
    <scope>NUCLEOTIDE SEQUENCE</scope>
    <source>
        <strain evidence="2">BED1</strain>
    </source>
</reference>
<feature type="compositionally biased region" description="Basic and acidic residues" evidence="1">
    <location>
        <begin position="41"/>
        <end position="53"/>
    </location>
</feature>
<dbReference type="AlphaFoldDB" id="A0AAD4C7W5"/>